<dbReference type="Proteomes" id="UP000223738">
    <property type="component" value="Segment"/>
</dbReference>
<proteinExistence type="predicted"/>
<organism evidence="2 3">
    <name type="scientific">Pseudomonas phage phiPMW</name>
    <dbReference type="NCBI Taxonomy" id="1815582"/>
    <lineage>
        <taxon>Viruses</taxon>
        <taxon>Duplodnaviria</taxon>
        <taxon>Heunggongvirae</taxon>
        <taxon>Uroviricota</taxon>
        <taxon>Caudoviricetes</taxon>
        <taxon>Plaisancevirus</taxon>
        <taxon>Plaisancevirus PMW</taxon>
    </lineage>
</organism>
<evidence type="ECO:0000313" key="2">
    <source>
        <dbReference type="EMBL" id="ANA49201.1"/>
    </source>
</evidence>
<gene>
    <name evidence="2" type="ORF">PMW_76</name>
</gene>
<keyword evidence="1" id="KW-0812">Transmembrane</keyword>
<sequence>MLPSEIITVILVSLVVIGFTAFCLILALKAFKERETGFGLVVLGMWVCFALICLGSYFESIGM</sequence>
<protein>
    <submittedName>
        <fullName evidence="2">Uncharacterized protein</fullName>
    </submittedName>
</protein>
<keyword evidence="3" id="KW-1185">Reference proteome</keyword>
<accession>A0A1S5R1B3</accession>
<keyword evidence="1" id="KW-0472">Membrane</keyword>
<feature type="transmembrane region" description="Helical" evidence="1">
    <location>
        <begin position="40"/>
        <end position="58"/>
    </location>
</feature>
<evidence type="ECO:0000313" key="3">
    <source>
        <dbReference type="Proteomes" id="UP000223738"/>
    </source>
</evidence>
<reference evidence="2 3" key="1">
    <citation type="submission" date="2016-03" db="EMBL/GenBank/DDBJ databases">
        <title>Characterization of pf16 and phiPMW: Two novel phages infecting Pseudomonas putida PpG1.</title>
        <authorList>
            <person name="Magill D.J."/>
            <person name="Krylov V.N."/>
            <person name="Allen C.C.R."/>
            <person name="McGrath J.W."/>
            <person name="Quinn J.P."/>
            <person name="Kulakov L.A."/>
        </authorList>
    </citation>
    <scope>NUCLEOTIDE SEQUENCE [LARGE SCALE GENOMIC DNA]</scope>
</reference>
<feature type="transmembrane region" description="Helical" evidence="1">
    <location>
        <begin position="6"/>
        <end position="28"/>
    </location>
</feature>
<keyword evidence="1" id="KW-1133">Transmembrane helix</keyword>
<evidence type="ECO:0000256" key="1">
    <source>
        <dbReference type="SAM" id="Phobius"/>
    </source>
</evidence>
<dbReference type="EMBL" id="KU862660">
    <property type="protein sequence ID" value="ANA49201.1"/>
    <property type="molecule type" value="Genomic_DNA"/>
</dbReference>
<name>A0A1S5R1B3_9CAUD</name>